<keyword evidence="1" id="KW-0732">Signal</keyword>
<accession>A1K9R3</accession>
<dbReference type="AlphaFoldDB" id="A1K9R3"/>
<feature type="signal peptide" evidence="1">
    <location>
        <begin position="1"/>
        <end position="23"/>
    </location>
</feature>
<dbReference type="Gene3D" id="2.40.50.320">
    <property type="entry name" value="Copper binding periplasmic protein CusF"/>
    <property type="match status" value="1"/>
</dbReference>
<protein>
    <submittedName>
        <fullName evidence="2">Conserved hypothetical secreted protein</fullName>
    </submittedName>
</protein>
<dbReference type="STRING" id="62928.azo2952"/>
<proteinExistence type="predicted"/>
<evidence type="ECO:0000256" key="1">
    <source>
        <dbReference type="SAM" id="SignalP"/>
    </source>
</evidence>
<dbReference type="KEGG" id="azo:azo2952"/>
<dbReference type="eggNOG" id="COG5569">
    <property type="taxonomic scope" value="Bacteria"/>
</dbReference>
<dbReference type="HOGENOM" id="CLU_140852_0_1_4"/>
<gene>
    <name evidence="2" type="ordered locus">azo2952</name>
</gene>
<organism evidence="2 3">
    <name type="scientific">Azoarcus sp. (strain BH72)</name>
    <dbReference type="NCBI Taxonomy" id="418699"/>
    <lineage>
        <taxon>Bacteria</taxon>
        <taxon>Pseudomonadati</taxon>
        <taxon>Pseudomonadota</taxon>
        <taxon>Betaproteobacteria</taxon>
        <taxon>Rhodocyclales</taxon>
        <taxon>Zoogloeaceae</taxon>
        <taxon>Azoarcus</taxon>
    </lineage>
</organism>
<evidence type="ECO:0000313" key="3">
    <source>
        <dbReference type="Proteomes" id="UP000002588"/>
    </source>
</evidence>
<feature type="chain" id="PRO_5002635941" evidence="1">
    <location>
        <begin position="24"/>
        <end position="113"/>
    </location>
</feature>
<dbReference type="EMBL" id="AM406670">
    <property type="protein sequence ID" value="CAL95568.1"/>
    <property type="molecule type" value="Genomic_DNA"/>
</dbReference>
<name>A1K9R3_AZOSB</name>
<dbReference type="InterPro" id="IPR042230">
    <property type="entry name" value="CusF_sf"/>
</dbReference>
<dbReference type="Pfam" id="PF11604">
    <property type="entry name" value="CusF_Ec"/>
    <property type="match status" value="1"/>
</dbReference>
<keyword evidence="3" id="KW-1185">Reference proteome</keyword>
<reference evidence="2 3" key="1">
    <citation type="journal article" date="2006" name="Nat. Biotechnol.">
        <title>Complete genome of the mutualistic, N2-fixing grass endophyte Azoarcus sp. strain BH72.</title>
        <authorList>
            <person name="Krause A."/>
            <person name="Ramakumar A."/>
            <person name="Bartels D."/>
            <person name="Battistoni F."/>
            <person name="Bekel T."/>
            <person name="Boch J."/>
            <person name="Boehm M."/>
            <person name="Friedrich F."/>
            <person name="Hurek T."/>
            <person name="Krause L."/>
            <person name="Linke B."/>
            <person name="McHardy A.C."/>
            <person name="Sarkar A."/>
            <person name="Schneiker S."/>
            <person name="Syed A.A."/>
            <person name="Thauer R."/>
            <person name="Vorhoelter F.-J."/>
            <person name="Weidner S."/>
            <person name="Puehler A."/>
            <person name="Reinhold-Hurek B."/>
            <person name="Kaiser O."/>
            <person name="Goesmann A."/>
        </authorList>
    </citation>
    <scope>NUCLEOTIDE SEQUENCE [LARGE SCALE GENOMIC DNA]</scope>
    <source>
        <strain evidence="2 3">BH72</strain>
    </source>
</reference>
<dbReference type="RefSeq" id="WP_011766678.1">
    <property type="nucleotide sequence ID" value="NC_008702.1"/>
</dbReference>
<sequence>MKFAISLAALAAALVLAPAPALAAEGHDAHHAAAPAAAADAYSEGTVKKVDKAAGKLTISHGPLAKLDMPPMTMVFRAADAAMLDKVKAGDKIRFVADRVDGVFTVTALEVAQ</sequence>
<evidence type="ECO:0000313" key="2">
    <source>
        <dbReference type="EMBL" id="CAL95568.1"/>
    </source>
</evidence>
<dbReference type="InterPro" id="IPR021647">
    <property type="entry name" value="CusF_Ec"/>
</dbReference>
<dbReference type="Proteomes" id="UP000002588">
    <property type="component" value="Chromosome"/>
</dbReference>